<proteinExistence type="predicted"/>
<reference evidence="1 2" key="1">
    <citation type="submission" date="2019-05" db="EMBL/GenBank/DDBJ databases">
        <title>Another draft genome of Portunus trituberculatus and its Hox gene families provides insights of decapod evolution.</title>
        <authorList>
            <person name="Jeong J.-H."/>
            <person name="Song I."/>
            <person name="Kim S."/>
            <person name="Choi T."/>
            <person name="Kim D."/>
            <person name="Ryu S."/>
            <person name="Kim W."/>
        </authorList>
    </citation>
    <scope>NUCLEOTIDE SEQUENCE [LARGE SCALE GENOMIC DNA]</scope>
    <source>
        <tissue evidence="1">Muscle</tissue>
    </source>
</reference>
<organism evidence="1 2">
    <name type="scientific">Portunus trituberculatus</name>
    <name type="common">Swimming crab</name>
    <name type="synonym">Neptunus trituberculatus</name>
    <dbReference type="NCBI Taxonomy" id="210409"/>
    <lineage>
        <taxon>Eukaryota</taxon>
        <taxon>Metazoa</taxon>
        <taxon>Ecdysozoa</taxon>
        <taxon>Arthropoda</taxon>
        <taxon>Crustacea</taxon>
        <taxon>Multicrustacea</taxon>
        <taxon>Malacostraca</taxon>
        <taxon>Eumalacostraca</taxon>
        <taxon>Eucarida</taxon>
        <taxon>Decapoda</taxon>
        <taxon>Pleocyemata</taxon>
        <taxon>Brachyura</taxon>
        <taxon>Eubrachyura</taxon>
        <taxon>Portunoidea</taxon>
        <taxon>Portunidae</taxon>
        <taxon>Portuninae</taxon>
        <taxon>Portunus</taxon>
    </lineage>
</organism>
<dbReference type="OrthoDB" id="3174329at2759"/>
<name>A0A5B7G8C8_PORTR</name>
<gene>
    <name evidence="1" type="ORF">E2C01_046663</name>
</gene>
<evidence type="ECO:0000313" key="1">
    <source>
        <dbReference type="EMBL" id="MPC52784.1"/>
    </source>
</evidence>
<evidence type="ECO:0000313" key="2">
    <source>
        <dbReference type="Proteomes" id="UP000324222"/>
    </source>
</evidence>
<accession>A0A5B7G8C8</accession>
<sequence length="131" mass="14763">MCLVQKILRLVKLNQVPTKMPYAEVIGLYPMASLVSHSCMPNTKTLWKVSVKDAVSLSLSLGGTVEQALANPTIDSLEALQKEWLEKVHPNHYHLHAVKHSLLQLYGRTQEKAHTIDKDDIHWQVSKSVSQ</sequence>
<dbReference type="EMBL" id="VSRR010011147">
    <property type="protein sequence ID" value="MPC52784.1"/>
    <property type="molecule type" value="Genomic_DNA"/>
</dbReference>
<dbReference type="AlphaFoldDB" id="A0A5B7G8C8"/>
<dbReference type="InterPro" id="IPR053010">
    <property type="entry name" value="SET_SmydA-8"/>
</dbReference>
<evidence type="ECO:0008006" key="3">
    <source>
        <dbReference type="Google" id="ProtNLM"/>
    </source>
</evidence>
<protein>
    <recommendedName>
        <fullName evidence="3">SET domain-containing protein</fullName>
    </recommendedName>
</protein>
<dbReference type="Proteomes" id="UP000324222">
    <property type="component" value="Unassembled WGS sequence"/>
</dbReference>
<dbReference type="PANTHER" id="PTHR46455:SF2">
    <property type="entry name" value="AT24727P"/>
    <property type="match status" value="1"/>
</dbReference>
<comment type="caution">
    <text evidence="1">The sequence shown here is derived from an EMBL/GenBank/DDBJ whole genome shotgun (WGS) entry which is preliminary data.</text>
</comment>
<dbReference type="PANTHER" id="PTHR46455">
    <property type="entry name" value="SET AND MYND DOMAIN CONTAINING, ARTHROPOD-SPECIFIC, MEMBER 4, ISOFORM A"/>
    <property type="match status" value="1"/>
</dbReference>
<keyword evidence="2" id="KW-1185">Reference proteome</keyword>